<name>F4PYM2_CACFS</name>
<dbReference type="Proteomes" id="UP000007797">
    <property type="component" value="Unassembled WGS sequence"/>
</dbReference>
<dbReference type="EMBL" id="GL883015">
    <property type="protein sequence ID" value="EGG19288.1"/>
    <property type="molecule type" value="Genomic_DNA"/>
</dbReference>
<dbReference type="GeneID" id="14871312"/>
<dbReference type="AlphaFoldDB" id="F4PYM2"/>
<dbReference type="RefSeq" id="XP_004357559.1">
    <property type="nucleotide sequence ID" value="XM_004357502.1"/>
</dbReference>
<reference evidence="2" key="1">
    <citation type="journal article" date="2011" name="Genome Res.">
        <title>Phylogeny-wide analysis of social amoeba genomes highlights ancient origins for complex intercellular communication.</title>
        <authorList>
            <person name="Heidel A.J."/>
            <person name="Lawal H.M."/>
            <person name="Felder M."/>
            <person name="Schilde C."/>
            <person name="Helps N.R."/>
            <person name="Tunggal B."/>
            <person name="Rivero F."/>
            <person name="John U."/>
            <person name="Schleicher M."/>
            <person name="Eichinger L."/>
            <person name="Platzer M."/>
            <person name="Noegel A.A."/>
            <person name="Schaap P."/>
            <person name="Gloeckner G."/>
        </authorList>
    </citation>
    <scope>NUCLEOTIDE SEQUENCE [LARGE SCALE GENOMIC DNA]</scope>
    <source>
        <strain evidence="2">SH3</strain>
    </source>
</reference>
<accession>F4PYM2</accession>
<evidence type="ECO:0000313" key="1">
    <source>
        <dbReference type="EMBL" id="EGG19288.1"/>
    </source>
</evidence>
<gene>
    <name evidence="1" type="ORF">DFA_02075</name>
</gene>
<evidence type="ECO:0000313" key="2">
    <source>
        <dbReference type="Proteomes" id="UP000007797"/>
    </source>
</evidence>
<sequence>MQKHEVDNINKISNVVVLIIINHVDDNVDLVCDQDALKSPQPHLKKLSIVCKRTATLSFIPPSEKELEITSLKDRVSGYFCLFQILKDLDQTNYQNQMTTLPITLPRSLQEFIWIPTSMASENPSPCTPTLKQKTIIPESVIEFKYVSTFNKKTKVHSIGVDNGYTFPLTLKKLTVQFIYQEGNHDLRIFQLNNQTNVDHLTLVEGDYRVGWFNFQVDNRRLDRQNNNVLIVGKSLYGGIINHSSTN</sequence>
<protein>
    <submittedName>
        <fullName evidence="1">Uncharacterized protein</fullName>
    </submittedName>
</protein>
<proteinExistence type="predicted"/>
<keyword evidence="2" id="KW-1185">Reference proteome</keyword>
<organism evidence="1 2">
    <name type="scientific">Cavenderia fasciculata</name>
    <name type="common">Slime mold</name>
    <name type="synonym">Dictyostelium fasciculatum</name>
    <dbReference type="NCBI Taxonomy" id="261658"/>
    <lineage>
        <taxon>Eukaryota</taxon>
        <taxon>Amoebozoa</taxon>
        <taxon>Evosea</taxon>
        <taxon>Eumycetozoa</taxon>
        <taxon>Dictyostelia</taxon>
        <taxon>Acytosteliales</taxon>
        <taxon>Cavenderiaceae</taxon>
        <taxon>Cavenderia</taxon>
    </lineage>
</organism>
<dbReference type="KEGG" id="dfa:DFA_02075"/>